<gene>
    <name evidence="1" type="ORF">GCM10010302_19690</name>
</gene>
<sequence>MSVGGAGIPRLQDLAYVEVAALGVAGGFTFEQIRCALVNWAAAVSREGDTDGSFDERKWDLAREDSRKHVHNTVEVLKELMRLGWVEKHILPSTRKSAYAHAQVTFSLTEAGQAWAELVGGDRLAGYNALTAALLDAHPQFAGYLQVVGATGSRPGTGAGHLTIPLLRSDSGARLSHEQFLGEFVEYAATAAQHGNLGWTASRAAIDAGVRGYVTQAEQRWQARERVMNRKQFMLTCEEAIVRFAFQAAGCRLDYISHELLRRWTRFLGLANFSYYAPGPSALRFWATADLARRGESLEIHRAVGPQARRAALEALLQVWQEQRADTAGDMYLPIWKVRAAVSWRQRISDDEFDAAIVEALAGDHTGLGLRIHLDQASHGATPASTRPLVIATQGGLPRVFNVIRVVPAHTDDEKESR</sequence>
<proteinExistence type="predicted"/>
<dbReference type="RefSeq" id="WP_344155747.1">
    <property type="nucleotide sequence ID" value="NZ_BAAABV010000014.1"/>
</dbReference>
<evidence type="ECO:0000313" key="2">
    <source>
        <dbReference type="Proteomes" id="UP001501867"/>
    </source>
</evidence>
<name>A0ABP3EWE5_9ACTN</name>
<keyword evidence="2" id="KW-1185">Reference proteome</keyword>
<reference evidence="2" key="1">
    <citation type="journal article" date="2019" name="Int. J. Syst. Evol. Microbiol.">
        <title>The Global Catalogue of Microorganisms (GCM) 10K type strain sequencing project: providing services to taxonomists for standard genome sequencing and annotation.</title>
        <authorList>
            <consortium name="The Broad Institute Genomics Platform"/>
            <consortium name="The Broad Institute Genome Sequencing Center for Infectious Disease"/>
            <person name="Wu L."/>
            <person name="Ma J."/>
        </authorList>
    </citation>
    <scope>NUCLEOTIDE SEQUENCE [LARGE SCALE GENOMIC DNA]</scope>
    <source>
        <strain evidence="2">JCM 4505</strain>
    </source>
</reference>
<comment type="caution">
    <text evidence="1">The sequence shown here is derived from an EMBL/GenBank/DDBJ whole genome shotgun (WGS) entry which is preliminary data.</text>
</comment>
<protein>
    <submittedName>
        <fullName evidence="1">Uncharacterized protein</fullName>
    </submittedName>
</protein>
<dbReference type="EMBL" id="BAAABV010000014">
    <property type="protein sequence ID" value="GAA0281917.1"/>
    <property type="molecule type" value="Genomic_DNA"/>
</dbReference>
<organism evidence="1 2">
    <name type="scientific">Streptomyces polychromogenes</name>
    <dbReference type="NCBI Taxonomy" id="67342"/>
    <lineage>
        <taxon>Bacteria</taxon>
        <taxon>Bacillati</taxon>
        <taxon>Actinomycetota</taxon>
        <taxon>Actinomycetes</taxon>
        <taxon>Kitasatosporales</taxon>
        <taxon>Streptomycetaceae</taxon>
        <taxon>Streptomyces</taxon>
    </lineage>
</organism>
<dbReference type="Proteomes" id="UP001501867">
    <property type="component" value="Unassembled WGS sequence"/>
</dbReference>
<accession>A0ABP3EWE5</accession>
<evidence type="ECO:0000313" key="1">
    <source>
        <dbReference type="EMBL" id="GAA0281917.1"/>
    </source>
</evidence>